<dbReference type="AlphaFoldDB" id="A0A9P0BCG1"/>
<reference evidence="7" key="1">
    <citation type="submission" date="2021-12" db="EMBL/GenBank/DDBJ databases">
        <authorList>
            <person name="King R."/>
        </authorList>
    </citation>
    <scope>NUCLEOTIDE SEQUENCE</scope>
</reference>
<dbReference type="InterPro" id="IPR019786">
    <property type="entry name" value="Zinc_finger_PHD-type_CS"/>
</dbReference>
<dbReference type="SMART" id="SM00249">
    <property type="entry name" value="PHD"/>
    <property type="match status" value="1"/>
</dbReference>
<keyword evidence="8" id="KW-1185">Reference proteome</keyword>
<feature type="compositionally biased region" description="Low complexity" evidence="5">
    <location>
        <begin position="195"/>
        <end position="222"/>
    </location>
</feature>
<dbReference type="GO" id="GO:0008270">
    <property type="term" value="F:zinc ion binding"/>
    <property type="evidence" value="ECO:0007669"/>
    <property type="project" value="UniProtKB-KW"/>
</dbReference>
<evidence type="ECO:0000313" key="8">
    <source>
        <dbReference type="Proteomes" id="UP001154078"/>
    </source>
</evidence>
<dbReference type="EMBL" id="OV121139">
    <property type="protein sequence ID" value="CAH0562615.1"/>
    <property type="molecule type" value="Genomic_DNA"/>
</dbReference>
<dbReference type="SUPFAM" id="SSF57903">
    <property type="entry name" value="FYVE/PHD zinc finger"/>
    <property type="match status" value="1"/>
</dbReference>
<gene>
    <name evidence="7" type="ORF">MELIAE_LOCUS11677</name>
</gene>
<dbReference type="InterPro" id="IPR013083">
    <property type="entry name" value="Znf_RING/FYVE/PHD"/>
</dbReference>
<accession>A0A9P0BCG1</accession>
<dbReference type="InterPro" id="IPR019787">
    <property type="entry name" value="Znf_PHD-finger"/>
</dbReference>
<dbReference type="InterPro" id="IPR001965">
    <property type="entry name" value="Znf_PHD"/>
</dbReference>
<keyword evidence="3" id="KW-0862">Zinc</keyword>
<evidence type="ECO:0000256" key="2">
    <source>
        <dbReference type="ARBA" id="ARBA00022771"/>
    </source>
</evidence>
<keyword evidence="1" id="KW-0479">Metal-binding</keyword>
<dbReference type="PROSITE" id="PS50016">
    <property type="entry name" value="ZF_PHD_2"/>
    <property type="match status" value="1"/>
</dbReference>
<protein>
    <recommendedName>
        <fullName evidence="6">PHD-type domain-containing protein</fullName>
    </recommendedName>
</protein>
<organism evidence="7 8">
    <name type="scientific">Brassicogethes aeneus</name>
    <name type="common">Rape pollen beetle</name>
    <name type="synonym">Meligethes aeneus</name>
    <dbReference type="NCBI Taxonomy" id="1431903"/>
    <lineage>
        <taxon>Eukaryota</taxon>
        <taxon>Metazoa</taxon>
        <taxon>Ecdysozoa</taxon>
        <taxon>Arthropoda</taxon>
        <taxon>Hexapoda</taxon>
        <taxon>Insecta</taxon>
        <taxon>Pterygota</taxon>
        <taxon>Neoptera</taxon>
        <taxon>Endopterygota</taxon>
        <taxon>Coleoptera</taxon>
        <taxon>Polyphaga</taxon>
        <taxon>Cucujiformia</taxon>
        <taxon>Nitidulidae</taxon>
        <taxon>Meligethinae</taxon>
        <taxon>Brassicogethes</taxon>
    </lineage>
</organism>
<sequence>MTSLNDIDTNFVKCIGYLHASENLTVGDKVPLQIFLEEAIKSKTGTTKDFTSLVSVCLKQHRIDDIKIINYEESKQSNSDNELELDLLKEDLLCIVCNEMDVGARNRLLECSDCHSLYHQECHKPVVTLEDSFDGWVCQNCKDANKKKQQVSSSNASSSVPSSSSSSKSSKSSSSHRHSSSSSSYKSSSKDKYKSSSSSSKSSSSSSKPSSSSSSASSSRSSAPPHNLNIISADKRLQIMKKKAAKLQEKKKLPR</sequence>
<dbReference type="Pfam" id="PF00628">
    <property type="entry name" value="PHD"/>
    <property type="match status" value="1"/>
</dbReference>
<evidence type="ECO:0000313" key="7">
    <source>
        <dbReference type="EMBL" id="CAH0562615.1"/>
    </source>
</evidence>
<feature type="compositionally biased region" description="Basic and acidic residues" evidence="5">
    <location>
        <begin position="246"/>
        <end position="255"/>
    </location>
</feature>
<dbReference type="PROSITE" id="PS01359">
    <property type="entry name" value="ZF_PHD_1"/>
    <property type="match status" value="1"/>
</dbReference>
<evidence type="ECO:0000256" key="5">
    <source>
        <dbReference type="SAM" id="MobiDB-lite"/>
    </source>
</evidence>
<proteinExistence type="predicted"/>
<evidence type="ECO:0000256" key="4">
    <source>
        <dbReference type="PROSITE-ProRule" id="PRU00146"/>
    </source>
</evidence>
<evidence type="ECO:0000256" key="3">
    <source>
        <dbReference type="ARBA" id="ARBA00022833"/>
    </source>
</evidence>
<dbReference type="InterPro" id="IPR011011">
    <property type="entry name" value="Znf_FYVE_PHD"/>
</dbReference>
<dbReference type="Gene3D" id="3.30.40.10">
    <property type="entry name" value="Zinc/RING finger domain, C3HC4 (zinc finger)"/>
    <property type="match status" value="1"/>
</dbReference>
<feature type="region of interest" description="Disordered" evidence="5">
    <location>
        <begin position="148"/>
        <end position="255"/>
    </location>
</feature>
<evidence type="ECO:0000256" key="1">
    <source>
        <dbReference type="ARBA" id="ARBA00022723"/>
    </source>
</evidence>
<name>A0A9P0BCG1_BRAAE</name>
<dbReference type="OrthoDB" id="5846437at2759"/>
<evidence type="ECO:0000259" key="6">
    <source>
        <dbReference type="PROSITE" id="PS50016"/>
    </source>
</evidence>
<keyword evidence="2 4" id="KW-0863">Zinc-finger</keyword>
<dbReference type="Proteomes" id="UP001154078">
    <property type="component" value="Chromosome 8"/>
</dbReference>
<feature type="domain" description="PHD-type" evidence="6">
    <location>
        <begin position="91"/>
        <end position="144"/>
    </location>
</feature>
<feature type="compositionally biased region" description="Low complexity" evidence="5">
    <location>
        <begin position="150"/>
        <end position="173"/>
    </location>
</feature>